<gene>
    <name evidence="3" type="ORF">ACGRH2_06760</name>
</gene>
<keyword evidence="2" id="KW-1133">Transmembrane helix</keyword>
<dbReference type="RefSeq" id="WP_143081491.1">
    <property type="nucleotide sequence ID" value="NZ_JAPQMW010000069.1"/>
</dbReference>
<keyword evidence="2" id="KW-0472">Membrane</keyword>
<dbReference type="EMBL" id="JBIHSF010000006">
    <property type="protein sequence ID" value="MFH0260115.1"/>
    <property type="molecule type" value="Genomic_DNA"/>
</dbReference>
<evidence type="ECO:0000256" key="1">
    <source>
        <dbReference type="SAM" id="MobiDB-lite"/>
    </source>
</evidence>
<evidence type="ECO:0000256" key="2">
    <source>
        <dbReference type="SAM" id="Phobius"/>
    </source>
</evidence>
<keyword evidence="4" id="KW-1185">Reference proteome</keyword>
<name>A0ABW7IG43_9VIBR</name>
<protein>
    <submittedName>
        <fullName evidence="3">DUF2956 domain-containing protein</fullName>
    </submittedName>
</protein>
<organism evidence="3 4">
    <name type="scientific">Vibrio barjaei</name>
    <dbReference type="NCBI Taxonomy" id="1676683"/>
    <lineage>
        <taxon>Bacteria</taxon>
        <taxon>Pseudomonadati</taxon>
        <taxon>Pseudomonadota</taxon>
        <taxon>Gammaproteobacteria</taxon>
        <taxon>Vibrionales</taxon>
        <taxon>Vibrionaceae</taxon>
        <taxon>Vibrio</taxon>
    </lineage>
</organism>
<dbReference type="Proteomes" id="UP001607125">
    <property type="component" value="Unassembled WGS sequence"/>
</dbReference>
<dbReference type="Pfam" id="PF11169">
    <property type="entry name" value="DUF2956"/>
    <property type="match status" value="1"/>
</dbReference>
<keyword evidence="2" id="KW-0812">Transmembrane</keyword>
<feature type="compositionally biased region" description="Polar residues" evidence="1">
    <location>
        <begin position="1"/>
        <end position="30"/>
    </location>
</feature>
<evidence type="ECO:0000313" key="3">
    <source>
        <dbReference type="EMBL" id="MFH0260115.1"/>
    </source>
</evidence>
<dbReference type="InterPro" id="IPR021339">
    <property type="entry name" value="DUF2956"/>
</dbReference>
<accession>A0ABW7IG43</accession>
<evidence type="ECO:0000313" key="4">
    <source>
        <dbReference type="Proteomes" id="UP001607125"/>
    </source>
</evidence>
<proteinExistence type="predicted"/>
<sequence>MKTNKSTPSVETQQEAMRIAKSTQKPGQTKEQTKLIAQGIEKGIAQFKKQQKEKKRQADKALKKQKRDKQQREHVETDNQPQDVQVPEAGSTRLPWVLLAFSWIGFIAYVALN</sequence>
<feature type="region of interest" description="Disordered" evidence="1">
    <location>
        <begin position="47"/>
        <end position="89"/>
    </location>
</feature>
<comment type="caution">
    <text evidence="3">The sequence shown here is derived from an EMBL/GenBank/DDBJ whole genome shotgun (WGS) entry which is preliminary data.</text>
</comment>
<feature type="transmembrane region" description="Helical" evidence="2">
    <location>
        <begin position="94"/>
        <end position="112"/>
    </location>
</feature>
<reference evidence="3 4" key="1">
    <citation type="submission" date="2024-10" db="EMBL/GenBank/DDBJ databases">
        <authorList>
            <person name="Yibar A."/>
            <person name="Saticioglu I.B."/>
            <person name="Duman M."/>
            <person name="Ajmi N."/>
            <person name="Gurler F."/>
            <person name="Ay H."/>
            <person name="Onuk E."/>
            <person name="Guler S."/>
            <person name="Romalde J.L."/>
        </authorList>
    </citation>
    <scope>NUCLEOTIDE SEQUENCE [LARGE SCALE GENOMIC DNA]</scope>
    <source>
        <strain evidence="3 4">1-TCBS-B</strain>
    </source>
</reference>
<feature type="compositionally biased region" description="Basic and acidic residues" evidence="1">
    <location>
        <begin position="56"/>
        <end position="77"/>
    </location>
</feature>
<feature type="region of interest" description="Disordered" evidence="1">
    <location>
        <begin position="1"/>
        <end position="32"/>
    </location>
</feature>